<dbReference type="Proteomes" id="UP000287233">
    <property type="component" value="Chromosome"/>
</dbReference>
<feature type="chain" id="PRO_5019373636" evidence="4">
    <location>
        <begin position="23"/>
        <end position="386"/>
    </location>
</feature>
<evidence type="ECO:0000256" key="4">
    <source>
        <dbReference type="SAM" id="SignalP"/>
    </source>
</evidence>
<dbReference type="SMART" id="SM00228">
    <property type="entry name" value="PDZ"/>
    <property type="match status" value="1"/>
</dbReference>
<sequence>MRTLKRCAVVVLLTGFAPMAGAAVDDLQARIITVFEQAAPAVVNITVRGTVEDRFMRPVPVEGSGSGFLFDGLGHIVTNFHVVDGANQITVAFQNVDCCVAEVVGVDPSTDLAVLRVRRTVLPTPLELADSDALKVGQFVVAIGNPFGLSSTMSFGIISALERVIRSPNGRFVGGAIQTDAAINPGNSGGPLLDLDGKVIGVNSQIISPVRASAGVGFAVPANTVRRVVTQLIATGRYAHPYLGFDGFGPTPEVVQFFRLAGLPVPVDRGVLVTSVDPGGPAERAGLRAGTELLRVGSFVVAVGGDVVLGIDGRPVNSLVELMLYLDNAKAVGDTVILDVLRDGVELQLEVEVVERPDDLSLGATLGVRSCSVRLGVRQQPCSRSG</sequence>
<keyword evidence="4" id="KW-0732">Signal</keyword>
<dbReference type="InterPro" id="IPR043504">
    <property type="entry name" value="Peptidase_S1_PA_chymotrypsin"/>
</dbReference>
<dbReference type="SUPFAM" id="SSF50494">
    <property type="entry name" value="Trypsin-like serine proteases"/>
    <property type="match status" value="1"/>
</dbReference>
<dbReference type="PRINTS" id="PR00834">
    <property type="entry name" value="PROTEASES2C"/>
</dbReference>
<keyword evidence="2 6" id="KW-0645">Protease</keyword>
<dbReference type="InterPro" id="IPR009003">
    <property type="entry name" value="Peptidase_S1_PA"/>
</dbReference>
<name>A0A410FRT2_BIPS1</name>
<dbReference type="Gene3D" id="2.30.42.10">
    <property type="match status" value="1"/>
</dbReference>
<dbReference type="InterPro" id="IPR036034">
    <property type="entry name" value="PDZ_sf"/>
</dbReference>
<dbReference type="PANTHER" id="PTHR43343:SF3">
    <property type="entry name" value="PROTEASE DO-LIKE 8, CHLOROPLASTIC"/>
    <property type="match status" value="1"/>
</dbReference>
<evidence type="ECO:0000256" key="2">
    <source>
        <dbReference type="ARBA" id="ARBA00022670"/>
    </source>
</evidence>
<dbReference type="GO" id="GO:0006508">
    <property type="term" value="P:proteolysis"/>
    <property type="evidence" value="ECO:0007669"/>
    <property type="project" value="UniProtKB-KW"/>
</dbReference>
<dbReference type="SUPFAM" id="SSF50156">
    <property type="entry name" value="PDZ domain-like"/>
    <property type="match status" value="1"/>
</dbReference>
<evidence type="ECO:0000259" key="5">
    <source>
        <dbReference type="PROSITE" id="PS50106"/>
    </source>
</evidence>
<dbReference type="GO" id="GO:0004252">
    <property type="term" value="F:serine-type endopeptidase activity"/>
    <property type="evidence" value="ECO:0007669"/>
    <property type="project" value="InterPro"/>
</dbReference>
<proteinExistence type="inferred from homology"/>
<keyword evidence="3" id="KW-0378">Hydrolase</keyword>
<dbReference type="PROSITE" id="PS50106">
    <property type="entry name" value="PDZ"/>
    <property type="match status" value="1"/>
</dbReference>
<gene>
    <name evidence="6" type="ORF">BIP78_0037</name>
</gene>
<evidence type="ECO:0000256" key="3">
    <source>
        <dbReference type="ARBA" id="ARBA00022801"/>
    </source>
</evidence>
<dbReference type="InterPro" id="IPR001478">
    <property type="entry name" value="PDZ"/>
</dbReference>
<dbReference type="KEGG" id="bih:BIP78_0037"/>
<reference evidence="7" key="1">
    <citation type="submission" date="2018-12" db="EMBL/GenBank/DDBJ databases">
        <title>Complete genome sequence of an uncultured bacterium of the candidate phylum Bipolaricaulota.</title>
        <authorList>
            <person name="Kadnikov V.V."/>
            <person name="Mardanov A.V."/>
            <person name="Beletsky A.V."/>
            <person name="Frank Y.A."/>
            <person name="Karnachuk O.V."/>
            <person name="Ravin N.V."/>
        </authorList>
    </citation>
    <scope>NUCLEOTIDE SEQUENCE [LARGE SCALE GENOMIC DNA]</scope>
</reference>
<dbReference type="InterPro" id="IPR001940">
    <property type="entry name" value="Peptidase_S1C"/>
</dbReference>
<feature type="domain" description="PDZ" evidence="5">
    <location>
        <begin position="262"/>
        <end position="298"/>
    </location>
</feature>
<evidence type="ECO:0000313" key="7">
    <source>
        <dbReference type="Proteomes" id="UP000287233"/>
    </source>
</evidence>
<dbReference type="Pfam" id="PF13180">
    <property type="entry name" value="PDZ_2"/>
    <property type="match status" value="1"/>
</dbReference>
<evidence type="ECO:0000313" key="6">
    <source>
        <dbReference type="EMBL" id="QAA75805.1"/>
    </source>
</evidence>
<organism evidence="6 7">
    <name type="scientific">Bipolaricaulis sibiricus</name>
    <dbReference type="NCBI Taxonomy" id="2501609"/>
    <lineage>
        <taxon>Bacteria</taxon>
        <taxon>Candidatus Bipolaricaulota</taxon>
        <taxon>Candidatus Bipolaricaulia</taxon>
        <taxon>Candidatus Bipolaricaulales</taxon>
        <taxon>Candidatus Bipolaricaulaceae</taxon>
        <taxon>Candidatus Bipolaricaulis</taxon>
    </lineage>
</organism>
<dbReference type="Gene3D" id="2.40.10.10">
    <property type="entry name" value="Trypsin-like serine proteases"/>
    <property type="match status" value="2"/>
</dbReference>
<comment type="similarity">
    <text evidence="1">Belongs to the peptidase S1C family.</text>
</comment>
<dbReference type="EMBL" id="CP034928">
    <property type="protein sequence ID" value="QAA75805.1"/>
    <property type="molecule type" value="Genomic_DNA"/>
</dbReference>
<evidence type="ECO:0000256" key="1">
    <source>
        <dbReference type="ARBA" id="ARBA00010541"/>
    </source>
</evidence>
<dbReference type="AlphaFoldDB" id="A0A410FRT2"/>
<protein>
    <submittedName>
        <fullName evidence="6">HtrA protease/chaperone protein</fullName>
    </submittedName>
</protein>
<accession>A0A410FRT2</accession>
<dbReference type="PANTHER" id="PTHR43343">
    <property type="entry name" value="PEPTIDASE S12"/>
    <property type="match status" value="1"/>
</dbReference>
<feature type="signal peptide" evidence="4">
    <location>
        <begin position="1"/>
        <end position="22"/>
    </location>
</feature>
<dbReference type="Pfam" id="PF13365">
    <property type="entry name" value="Trypsin_2"/>
    <property type="match status" value="1"/>
</dbReference>
<dbReference type="InterPro" id="IPR051201">
    <property type="entry name" value="Chloro_Bact_Ser_Proteases"/>
</dbReference>